<proteinExistence type="predicted"/>
<feature type="region of interest" description="Disordered" evidence="1">
    <location>
        <begin position="76"/>
        <end position="138"/>
    </location>
</feature>
<name>A0A645DCP4_9ZZZZ</name>
<comment type="caution">
    <text evidence="2">The sequence shown here is derived from an EMBL/GenBank/DDBJ whole genome shotgun (WGS) entry which is preliminary data.</text>
</comment>
<evidence type="ECO:0000256" key="1">
    <source>
        <dbReference type="SAM" id="MobiDB-lite"/>
    </source>
</evidence>
<organism evidence="2">
    <name type="scientific">bioreactor metagenome</name>
    <dbReference type="NCBI Taxonomy" id="1076179"/>
    <lineage>
        <taxon>unclassified sequences</taxon>
        <taxon>metagenomes</taxon>
        <taxon>ecological metagenomes</taxon>
    </lineage>
</organism>
<accession>A0A645DCP4</accession>
<gene>
    <name evidence="2" type="ORF">SDC9_134229</name>
</gene>
<feature type="region of interest" description="Disordered" evidence="1">
    <location>
        <begin position="1"/>
        <end position="23"/>
    </location>
</feature>
<feature type="compositionally biased region" description="Basic and acidic residues" evidence="1">
    <location>
        <begin position="82"/>
        <end position="91"/>
    </location>
</feature>
<feature type="compositionally biased region" description="Polar residues" evidence="1">
    <location>
        <begin position="326"/>
        <end position="339"/>
    </location>
</feature>
<dbReference type="EMBL" id="VSSQ01035026">
    <property type="protein sequence ID" value="MPM87136.1"/>
    <property type="molecule type" value="Genomic_DNA"/>
</dbReference>
<sequence length="375" mass="41669">MLVQPPVAQQQFDSPRNPGQRRPQIMSHIIGDHLEFPQQRLGPGVHGVECLHQFADFAVAVGRVGDAVAVVAGRYPVHGQRRPPDAPDKAQRNQPADANARRRHDRQQPEKAEGVLRPQPFQRFRAPPDPQRPAVRQGKINAVKFRLGRFRSRLDRDVIRGIGRIRIAGFRRLFGPFVEHVRGQERRTVGVEDSEIAVFLPAGVKLLHEITAQPGHMIGDVDLSGINQTPVLDPHFVKSAAPGGEGRIVDSAGLGVIRQVMQHRPIDIADFNARKSPFEHAPVRRRIFRTGKNFAETVESRPQNVDDFDFRGDQPGAGIVRPVQHAGNQIDHQTENNGAGNEKKQCVAQRHPGLESDAPVIALIPEHSRCRVPYG</sequence>
<feature type="region of interest" description="Disordered" evidence="1">
    <location>
        <begin position="325"/>
        <end position="345"/>
    </location>
</feature>
<reference evidence="2" key="1">
    <citation type="submission" date="2019-08" db="EMBL/GenBank/DDBJ databases">
        <authorList>
            <person name="Kucharzyk K."/>
            <person name="Murdoch R.W."/>
            <person name="Higgins S."/>
            <person name="Loffler F."/>
        </authorList>
    </citation>
    <scope>NUCLEOTIDE SEQUENCE</scope>
</reference>
<dbReference type="AlphaFoldDB" id="A0A645DCP4"/>
<protein>
    <submittedName>
        <fullName evidence="2">Uncharacterized protein</fullName>
    </submittedName>
</protein>
<evidence type="ECO:0000313" key="2">
    <source>
        <dbReference type="EMBL" id="MPM87136.1"/>
    </source>
</evidence>